<evidence type="ECO:0000313" key="2">
    <source>
        <dbReference type="Proteomes" id="UP000824120"/>
    </source>
</evidence>
<keyword evidence="2" id="KW-1185">Reference proteome</keyword>
<comment type="caution">
    <text evidence="1">The sequence shown here is derived from an EMBL/GenBank/DDBJ whole genome shotgun (WGS) entry which is preliminary data.</text>
</comment>
<dbReference type="OrthoDB" id="10438193at2759"/>
<dbReference type="EMBL" id="JACXVP010000006">
    <property type="protein sequence ID" value="KAG5598221.1"/>
    <property type="molecule type" value="Genomic_DNA"/>
</dbReference>
<gene>
    <name evidence="1" type="ORF">H5410_029591</name>
</gene>
<reference evidence="1 2" key="1">
    <citation type="submission" date="2020-09" db="EMBL/GenBank/DDBJ databases">
        <title>De no assembly of potato wild relative species, Solanum commersonii.</title>
        <authorList>
            <person name="Cho K."/>
        </authorList>
    </citation>
    <scope>NUCLEOTIDE SEQUENCE [LARGE SCALE GENOMIC DNA]</scope>
    <source>
        <strain evidence="1">LZ3.2</strain>
        <tissue evidence="1">Leaf</tissue>
    </source>
</reference>
<proteinExistence type="predicted"/>
<sequence>MEHVSCKMRAVIRIRGQKVSLSRNSTYTGRRFNMPDFVWTVDGDSSESASYGTGNCFMASV</sequence>
<organism evidence="1 2">
    <name type="scientific">Solanum commersonii</name>
    <name type="common">Commerson's wild potato</name>
    <name type="synonym">Commerson's nightshade</name>
    <dbReference type="NCBI Taxonomy" id="4109"/>
    <lineage>
        <taxon>Eukaryota</taxon>
        <taxon>Viridiplantae</taxon>
        <taxon>Streptophyta</taxon>
        <taxon>Embryophyta</taxon>
        <taxon>Tracheophyta</taxon>
        <taxon>Spermatophyta</taxon>
        <taxon>Magnoliopsida</taxon>
        <taxon>eudicotyledons</taxon>
        <taxon>Gunneridae</taxon>
        <taxon>Pentapetalae</taxon>
        <taxon>asterids</taxon>
        <taxon>lamiids</taxon>
        <taxon>Solanales</taxon>
        <taxon>Solanaceae</taxon>
        <taxon>Solanoideae</taxon>
        <taxon>Solaneae</taxon>
        <taxon>Solanum</taxon>
    </lineage>
</organism>
<accession>A0A9J5YDN8</accession>
<dbReference type="Proteomes" id="UP000824120">
    <property type="component" value="Chromosome 6"/>
</dbReference>
<dbReference type="AlphaFoldDB" id="A0A9J5YDN8"/>
<protein>
    <submittedName>
        <fullName evidence="1">Uncharacterized protein</fullName>
    </submittedName>
</protein>
<name>A0A9J5YDN8_SOLCO</name>
<evidence type="ECO:0000313" key="1">
    <source>
        <dbReference type="EMBL" id="KAG5598221.1"/>
    </source>
</evidence>